<dbReference type="AlphaFoldDB" id="A0A0N4SXG1"/>
<dbReference type="EMBL" id="UZAD01000015">
    <property type="protein sequence ID" value="VDN81547.1"/>
    <property type="molecule type" value="Genomic_DNA"/>
</dbReference>
<evidence type="ECO:0000313" key="3">
    <source>
        <dbReference type="Proteomes" id="UP000278627"/>
    </source>
</evidence>
<feature type="compositionally biased region" description="Polar residues" evidence="1">
    <location>
        <begin position="1"/>
        <end position="10"/>
    </location>
</feature>
<feature type="compositionally biased region" description="Low complexity" evidence="1">
    <location>
        <begin position="67"/>
        <end position="77"/>
    </location>
</feature>
<accession>A0A0N4SXG1</accession>
<name>A0A0N4SXG1_BRUPA</name>
<feature type="region of interest" description="Disordered" evidence="1">
    <location>
        <begin position="67"/>
        <end position="92"/>
    </location>
</feature>
<keyword evidence="3" id="KW-1185">Reference proteome</keyword>
<gene>
    <name evidence="2" type="ORF">BPAG_LOCUS361</name>
</gene>
<evidence type="ECO:0000313" key="2">
    <source>
        <dbReference type="EMBL" id="VDN81547.1"/>
    </source>
</evidence>
<dbReference type="WBParaSite" id="BPAG_0000036001-mRNA-1">
    <property type="protein sequence ID" value="BPAG_0000036001-mRNA-1"/>
    <property type="gene ID" value="BPAG_0000036001"/>
</dbReference>
<protein>
    <submittedName>
        <fullName evidence="2 4">Uncharacterized protein</fullName>
    </submittedName>
</protein>
<evidence type="ECO:0000313" key="4">
    <source>
        <dbReference type="WBParaSite" id="BPAG_0000036001-mRNA-1"/>
    </source>
</evidence>
<reference evidence="2 3" key="2">
    <citation type="submission" date="2018-11" db="EMBL/GenBank/DDBJ databases">
        <authorList>
            <consortium name="Pathogen Informatics"/>
        </authorList>
    </citation>
    <scope>NUCLEOTIDE SEQUENCE [LARGE SCALE GENOMIC DNA]</scope>
</reference>
<organism evidence="4">
    <name type="scientific">Brugia pahangi</name>
    <name type="common">Filarial nematode worm</name>
    <dbReference type="NCBI Taxonomy" id="6280"/>
    <lineage>
        <taxon>Eukaryota</taxon>
        <taxon>Metazoa</taxon>
        <taxon>Ecdysozoa</taxon>
        <taxon>Nematoda</taxon>
        <taxon>Chromadorea</taxon>
        <taxon>Rhabditida</taxon>
        <taxon>Spirurina</taxon>
        <taxon>Spiruromorpha</taxon>
        <taxon>Filarioidea</taxon>
        <taxon>Onchocercidae</taxon>
        <taxon>Brugia</taxon>
    </lineage>
</organism>
<sequence length="155" mass="17521">MFSPNRSGNRISVPRSDKTNRLPYVPQKQLEQQKHQKQPYWGSNNPSGEESIGIRLPLLLNKAANTSIQSSSTSTITNRLLPPPPPPPRHSVTTSLSLFPVPYQQLTQQDVPSDRQLPSEFLQIRLETVSKPYWAQASLSFFTEKINIDHGKSFI</sequence>
<feature type="region of interest" description="Disordered" evidence="1">
    <location>
        <begin position="1"/>
        <end position="48"/>
    </location>
</feature>
<proteinExistence type="predicted"/>
<dbReference type="Proteomes" id="UP000278627">
    <property type="component" value="Unassembled WGS sequence"/>
</dbReference>
<evidence type="ECO:0000256" key="1">
    <source>
        <dbReference type="SAM" id="MobiDB-lite"/>
    </source>
</evidence>
<reference evidence="4" key="1">
    <citation type="submission" date="2017-02" db="UniProtKB">
        <authorList>
            <consortium name="WormBaseParasite"/>
        </authorList>
    </citation>
    <scope>IDENTIFICATION</scope>
</reference>